<dbReference type="Gramene" id="ESR32606">
    <property type="protein sequence ID" value="ESR32606"/>
    <property type="gene ID" value="CICLE_v10005213mg"/>
</dbReference>
<dbReference type="InterPro" id="IPR011948">
    <property type="entry name" value="Dullard_phosphatase"/>
</dbReference>
<evidence type="ECO:0000256" key="4">
    <source>
        <dbReference type="ARBA" id="ARBA00038355"/>
    </source>
</evidence>
<dbReference type="InterPro" id="IPR036412">
    <property type="entry name" value="HAD-like_sf"/>
</dbReference>
<keyword evidence="7" id="KW-1185">Reference proteome</keyword>
<sequence>MDIRKALFPFVLFIKIQTFSQSPTISLSFTLLHSGHNSDELLSDIKWFDGKAATMNSLNEIFGTNESDHFSSLSAELFGKSAEDPVCSHEEINFGTIFDLDLRRPCHEGKNVGQGTCEDILPIDKTLCNPHHELFSYSIQQTSLLDQGSNMQSCLGIADEEYYNPYLYFMGWQNLPQIAPSYWPRTPLREPIAGLPITLVLDLDETLVHSSFDNCKDADFSFPIHSKMEVQTVFVRQRPYLHMFLEAVASMFDVVIFTAGQSIYAGQLLDILDPNQTLIGQRVYRDSCVFADGEYLKDLTILGRDLARIAIVDNTPQVFQLQVDNGIPIESWFGDPSDSALLSLLMFLETLVGADDVRPIIKQKYGSQE</sequence>
<dbReference type="SMART" id="SM00577">
    <property type="entry name" value="CPDc"/>
    <property type="match status" value="1"/>
</dbReference>
<reference evidence="6 7" key="1">
    <citation type="submission" date="2013-10" db="EMBL/GenBank/DDBJ databases">
        <authorList>
            <consortium name="International Citrus Genome Consortium"/>
            <person name="Jenkins J."/>
            <person name="Schmutz J."/>
            <person name="Prochnik S."/>
            <person name="Rokhsar D."/>
            <person name="Gmitter F."/>
            <person name="Ollitrault P."/>
            <person name="Machado M."/>
            <person name="Talon M."/>
            <person name="Wincker P."/>
            <person name="Jaillon O."/>
            <person name="Morgante M."/>
        </authorList>
    </citation>
    <scope>NUCLEOTIDE SEQUENCE</scope>
    <source>
        <strain evidence="7">cv. Clemenules</strain>
    </source>
</reference>
<keyword evidence="2" id="KW-0904">Protein phosphatase</keyword>
<dbReference type="STRING" id="85681.V4S6S1"/>
<dbReference type="OrthoDB" id="277011at2759"/>
<dbReference type="InterPro" id="IPR023214">
    <property type="entry name" value="HAD_sf"/>
</dbReference>
<evidence type="ECO:0000256" key="2">
    <source>
        <dbReference type="ARBA" id="ARBA00022912"/>
    </source>
</evidence>
<comment type="function">
    <text evidence="3">Probable phosphatase.</text>
</comment>
<organism evidence="6 7">
    <name type="scientific">Citrus clementina</name>
    <name type="common">Clementine</name>
    <name type="synonym">Citrus deliciosa x Citrus sinensis</name>
    <dbReference type="NCBI Taxonomy" id="85681"/>
    <lineage>
        <taxon>Eukaryota</taxon>
        <taxon>Viridiplantae</taxon>
        <taxon>Streptophyta</taxon>
        <taxon>Embryophyta</taxon>
        <taxon>Tracheophyta</taxon>
        <taxon>Spermatophyta</taxon>
        <taxon>Magnoliopsida</taxon>
        <taxon>eudicotyledons</taxon>
        <taxon>Gunneridae</taxon>
        <taxon>Pentapetalae</taxon>
        <taxon>rosids</taxon>
        <taxon>malvids</taxon>
        <taxon>Sapindales</taxon>
        <taxon>Rutaceae</taxon>
        <taxon>Aurantioideae</taxon>
        <taxon>Citrus</taxon>
    </lineage>
</organism>
<dbReference type="InterPro" id="IPR004274">
    <property type="entry name" value="FCP1_dom"/>
</dbReference>
<dbReference type="AlphaFoldDB" id="V4S6S1"/>
<dbReference type="eggNOG" id="KOG1605">
    <property type="taxonomic scope" value="Eukaryota"/>
</dbReference>
<protein>
    <recommendedName>
        <fullName evidence="5">FCP1 homology domain-containing protein</fullName>
    </recommendedName>
</protein>
<name>V4S6S1_CITCL</name>
<dbReference type="PROSITE" id="PS50969">
    <property type="entry name" value="FCP1"/>
    <property type="match status" value="1"/>
</dbReference>
<dbReference type="Pfam" id="PF03031">
    <property type="entry name" value="NIF"/>
    <property type="match status" value="1"/>
</dbReference>
<comment type="similarity">
    <text evidence="4">Belongs to the CTDSPL2 family.</text>
</comment>
<evidence type="ECO:0000259" key="5">
    <source>
        <dbReference type="PROSITE" id="PS50969"/>
    </source>
</evidence>
<evidence type="ECO:0000313" key="7">
    <source>
        <dbReference type="Proteomes" id="UP000030687"/>
    </source>
</evidence>
<evidence type="ECO:0000256" key="1">
    <source>
        <dbReference type="ARBA" id="ARBA00022801"/>
    </source>
</evidence>
<dbReference type="Proteomes" id="UP000030687">
    <property type="component" value="Unassembled WGS sequence"/>
</dbReference>
<dbReference type="FunFam" id="3.40.50.1000:FF:000015">
    <property type="entry name" value="CTD small phosphatase-like protein 2"/>
    <property type="match status" value="1"/>
</dbReference>
<dbReference type="InParanoid" id="V4S6S1"/>
<dbReference type="PANTHER" id="PTHR12210">
    <property type="entry name" value="DULLARD PROTEIN PHOSPHATASE"/>
    <property type="match status" value="1"/>
</dbReference>
<dbReference type="EMBL" id="KI537036">
    <property type="protein sequence ID" value="ESR32606.1"/>
    <property type="molecule type" value="Genomic_DNA"/>
</dbReference>
<dbReference type="CDD" id="cd07521">
    <property type="entry name" value="HAD_FCP1-like"/>
    <property type="match status" value="1"/>
</dbReference>
<dbReference type="NCBIfam" id="TIGR02251">
    <property type="entry name" value="HIF-SF_euk"/>
    <property type="match status" value="1"/>
</dbReference>
<evidence type="ECO:0000256" key="3">
    <source>
        <dbReference type="ARBA" id="ARBA00037324"/>
    </source>
</evidence>
<keyword evidence="1" id="KW-0378">Hydrolase</keyword>
<gene>
    <name evidence="6" type="ORF">CICLE_v10005213mg</name>
</gene>
<evidence type="ECO:0000313" key="6">
    <source>
        <dbReference type="EMBL" id="ESR32606.1"/>
    </source>
</evidence>
<dbReference type="KEGG" id="cic:CICLE_v10005213mg"/>
<dbReference type="Gene3D" id="3.40.50.1000">
    <property type="entry name" value="HAD superfamily/HAD-like"/>
    <property type="match status" value="1"/>
</dbReference>
<dbReference type="SUPFAM" id="SSF56784">
    <property type="entry name" value="HAD-like"/>
    <property type="match status" value="1"/>
</dbReference>
<dbReference type="InterPro" id="IPR050365">
    <property type="entry name" value="TIM50"/>
</dbReference>
<accession>V4S6S1</accession>
<feature type="domain" description="FCP1 homology" evidence="5">
    <location>
        <begin position="192"/>
        <end position="351"/>
    </location>
</feature>
<dbReference type="GO" id="GO:0004721">
    <property type="term" value="F:phosphoprotein phosphatase activity"/>
    <property type="evidence" value="ECO:0007669"/>
    <property type="project" value="UniProtKB-KW"/>
</dbReference>
<dbReference type="GO" id="GO:0005634">
    <property type="term" value="C:nucleus"/>
    <property type="evidence" value="ECO:0007669"/>
    <property type="project" value="UniProtKB-ARBA"/>
</dbReference>
<proteinExistence type="inferred from homology"/>